<dbReference type="InterPro" id="IPR006311">
    <property type="entry name" value="TAT_signal"/>
</dbReference>
<dbReference type="Proteomes" id="UP001224122">
    <property type="component" value="Unassembled WGS sequence"/>
</dbReference>
<reference evidence="3 4" key="1">
    <citation type="submission" date="2023-07" db="EMBL/GenBank/DDBJ databases">
        <title>Genomic Encyclopedia of Type Strains, Phase IV (KMG-IV): sequencing the most valuable type-strain genomes for metagenomic binning, comparative biology and taxonomic classification.</title>
        <authorList>
            <person name="Goeker M."/>
        </authorList>
    </citation>
    <scope>NUCLEOTIDE SEQUENCE [LARGE SCALE GENOMIC DNA]</scope>
    <source>
        <strain evidence="3 4">DSM 27594</strain>
    </source>
</reference>
<feature type="domain" description="Calcineurin-like phosphoesterase" evidence="2">
    <location>
        <begin position="66"/>
        <end position="227"/>
    </location>
</feature>
<dbReference type="CDD" id="cd07385">
    <property type="entry name" value="MPP_YkuE_C"/>
    <property type="match status" value="1"/>
</dbReference>
<evidence type="ECO:0000256" key="1">
    <source>
        <dbReference type="SAM" id="Phobius"/>
    </source>
</evidence>
<name>A0ABT9XV35_9BACI</name>
<keyword evidence="1" id="KW-1133">Transmembrane helix</keyword>
<evidence type="ECO:0000313" key="3">
    <source>
        <dbReference type="EMBL" id="MDQ0198762.1"/>
    </source>
</evidence>
<feature type="transmembrane region" description="Helical" evidence="1">
    <location>
        <begin position="20"/>
        <end position="39"/>
    </location>
</feature>
<comment type="caution">
    <text evidence="3">The sequence shown here is derived from an EMBL/GenBank/DDBJ whole genome shotgun (WGS) entry which is preliminary data.</text>
</comment>
<dbReference type="SUPFAM" id="SSF56300">
    <property type="entry name" value="Metallo-dependent phosphatases"/>
    <property type="match status" value="1"/>
</dbReference>
<organism evidence="3 4">
    <name type="scientific">Neobacillus ginsengisoli</name>
    <dbReference type="NCBI Taxonomy" id="904295"/>
    <lineage>
        <taxon>Bacteria</taxon>
        <taxon>Bacillati</taxon>
        <taxon>Bacillota</taxon>
        <taxon>Bacilli</taxon>
        <taxon>Bacillales</taxon>
        <taxon>Bacillaceae</taxon>
        <taxon>Neobacillus</taxon>
    </lineage>
</organism>
<protein>
    <submittedName>
        <fullName evidence="3">MPP superfamily phosphohydrolase</fullName>
    </submittedName>
</protein>
<keyword evidence="1" id="KW-0812">Transmembrane</keyword>
<sequence>MTESQTERNPINRRTFLKKAGRMSLGLMATGMIMGTYSFKIERFWYQIKEVKLQVKNLPKAFEGWKIVQISDVHLGFHYGVEDFQPVVRMINNLNPDIIFFTGDLIQIGNREPELAIPLLQQLKALRGGKWAVIGNHDFYTKDQVIQVLQNSQFKVLVNNHNFIDSNQQRLYIAGLDDVMYGSPNIGKAVEGLSDHDCVLLLAHEPDIADESSKYPIGAQFSGHSHGGQVRLPFYGPIIRQTLASNYNNGFYQVGESKMPLYVNRGIGTTNIAIRLFCRPEITVFRLTL</sequence>
<keyword evidence="1" id="KW-0472">Membrane</keyword>
<dbReference type="InterPro" id="IPR051158">
    <property type="entry name" value="Metallophosphoesterase_sf"/>
</dbReference>
<dbReference type="PANTHER" id="PTHR31302">
    <property type="entry name" value="TRANSMEMBRANE PROTEIN WITH METALLOPHOSPHOESTERASE DOMAIN-RELATED"/>
    <property type="match status" value="1"/>
</dbReference>
<gene>
    <name evidence="3" type="ORF">J2S10_001920</name>
</gene>
<proteinExistence type="predicted"/>
<dbReference type="Pfam" id="PF00149">
    <property type="entry name" value="Metallophos"/>
    <property type="match status" value="1"/>
</dbReference>
<accession>A0ABT9XV35</accession>
<dbReference type="Gene3D" id="3.60.21.10">
    <property type="match status" value="1"/>
</dbReference>
<dbReference type="PANTHER" id="PTHR31302:SF25">
    <property type="entry name" value="PHOSPHOESTERASE"/>
    <property type="match status" value="1"/>
</dbReference>
<dbReference type="InterPro" id="IPR004843">
    <property type="entry name" value="Calcineurin-like_PHP"/>
</dbReference>
<keyword evidence="4" id="KW-1185">Reference proteome</keyword>
<dbReference type="PROSITE" id="PS51318">
    <property type="entry name" value="TAT"/>
    <property type="match status" value="1"/>
</dbReference>
<evidence type="ECO:0000313" key="4">
    <source>
        <dbReference type="Proteomes" id="UP001224122"/>
    </source>
</evidence>
<dbReference type="EMBL" id="JAUSTW010000003">
    <property type="protein sequence ID" value="MDQ0198762.1"/>
    <property type="molecule type" value="Genomic_DNA"/>
</dbReference>
<evidence type="ECO:0000259" key="2">
    <source>
        <dbReference type="Pfam" id="PF00149"/>
    </source>
</evidence>
<dbReference type="InterPro" id="IPR029052">
    <property type="entry name" value="Metallo-depent_PP-like"/>
</dbReference>
<dbReference type="RefSeq" id="WP_307406976.1">
    <property type="nucleotide sequence ID" value="NZ_JAUSTW010000003.1"/>
</dbReference>